<dbReference type="Proteomes" id="UP000189660">
    <property type="component" value="Chromosome"/>
</dbReference>
<protein>
    <submittedName>
        <fullName evidence="6">Propionyl-CoA synthetase</fullName>
        <ecNumber evidence="6">6.2.1.17</ecNumber>
    </submittedName>
</protein>
<name>A0A1U9M8C3_9HYPH</name>
<dbReference type="EMBL" id="CP015820">
    <property type="protein sequence ID" value="AQT41564.1"/>
    <property type="molecule type" value="Genomic_DNA"/>
</dbReference>
<dbReference type="AlphaFoldDB" id="A0A1U9M8C3"/>
<keyword evidence="2" id="KW-0472">Membrane</keyword>
<dbReference type="Pfam" id="PF16177">
    <property type="entry name" value="ACAS_N"/>
    <property type="match status" value="1"/>
</dbReference>
<dbReference type="InterPro" id="IPR025110">
    <property type="entry name" value="AMP-bd_C"/>
</dbReference>
<evidence type="ECO:0000313" key="6">
    <source>
        <dbReference type="EMBL" id="AQT41564.1"/>
    </source>
</evidence>
<sequence>MSSYKQIYDKCLKHPDEFWGEAARLIDWFKPYDKVFDKDAGVYGRWFTGGKTNACYNAVDRHVKAGRGAQVAIYYDSPVSNAKRAITYQQLYEEVQALAAFMQDIGIKKGDRVLIYMPMIPQVFTSVFACTRIGAVHSVVFGGFSAKELAIRIDDCKPKLIIAASCGIEPNRIVPYQAMVNQAIDMAKHEVDHCIVHERPITQKAPEGLFTLKEGRDFDYAKVLKENMGRKVPCVELSATDPLYILYTSGTTGKPKGVMRDIGGYIVALAWTMGAVFNVKPGEVMFTASDVGWVVGHSYILYAPLIVGATTVLFEGKPIGTPDPGTFWRICEEYNVRSFFSAPTAFRSIKREDPNGNYAKPYKLPNLQAMFVAGERADPDTLQWVTNLFHVPVIDNWWQTETGWPIAANPLGLELLPIKPGSPTLPMPGFIIDVLDDDGNKVAPGTFGNLAFRLPLPPGCLPTLWNADEQFKKTYLERFPGFYNSSDAGYIDEDGYVFVMSRTDDIINVAGHRLSTGGMEEALAGHQDIAECAVIGIKDNLKGQVPCGFIVLKHNVEREDAIIEKECIARIREIIGPVAAFKLVMTVRKLPKTRSGKILRAVIRKIIDGDEWSIPSTIEDPSTLEEIQELVKTRHFG</sequence>
<keyword evidence="2" id="KW-0812">Transmembrane</keyword>
<dbReference type="EC" id="6.2.1.17" evidence="6"/>
<dbReference type="InterPro" id="IPR045851">
    <property type="entry name" value="AMP-bd_C_sf"/>
</dbReference>
<dbReference type="InterPro" id="IPR000873">
    <property type="entry name" value="AMP-dep_synth/lig_dom"/>
</dbReference>
<dbReference type="InterPro" id="IPR020845">
    <property type="entry name" value="AMP-binding_CS"/>
</dbReference>
<evidence type="ECO:0000259" key="5">
    <source>
        <dbReference type="Pfam" id="PF16177"/>
    </source>
</evidence>
<feature type="domain" description="AMP-binding enzyme C-terminal" evidence="4">
    <location>
        <begin position="519"/>
        <end position="597"/>
    </location>
</feature>
<dbReference type="SUPFAM" id="SSF56801">
    <property type="entry name" value="Acetyl-CoA synthetase-like"/>
    <property type="match status" value="1"/>
</dbReference>
<dbReference type="PANTHER" id="PTHR43347">
    <property type="entry name" value="ACYL-COA SYNTHETASE"/>
    <property type="match status" value="1"/>
</dbReference>
<dbReference type="PANTHER" id="PTHR43347:SF3">
    <property type="entry name" value="ACYL-COA SYNTHETASE SHORT-CHAIN FAMILY MEMBER 3, MITOCHONDRIAL"/>
    <property type="match status" value="1"/>
</dbReference>
<evidence type="ECO:0000259" key="3">
    <source>
        <dbReference type="Pfam" id="PF00501"/>
    </source>
</evidence>
<dbReference type="Gene3D" id="3.40.50.12780">
    <property type="entry name" value="N-terminal domain of ligase-like"/>
    <property type="match status" value="1"/>
</dbReference>
<feature type="transmembrane region" description="Helical" evidence="2">
    <location>
        <begin position="291"/>
        <end position="314"/>
    </location>
</feature>
<evidence type="ECO:0000256" key="2">
    <source>
        <dbReference type="SAM" id="Phobius"/>
    </source>
</evidence>
<gene>
    <name evidence="6" type="ORF">BBC0178_000560</name>
</gene>
<dbReference type="Gene3D" id="3.30.300.30">
    <property type="match status" value="1"/>
</dbReference>
<dbReference type="OrthoDB" id="9803968at2"/>
<dbReference type="PROSITE" id="PS00455">
    <property type="entry name" value="AMP_BINDING"/>
    <property type="match status" value="1"/>
</dbReference>
<feature type="transmembrane region" description="Helical" evidence="2">
    <location>
        <begin position="262"/>
        <end position="279"/>
    </location>
</feature>
<organism evidence="6 7">
    <name type="scientific">Bartonella apihabitans</name>
    <dbReference type="NCBI Taxonomy" id="2750929"/>
    <lineage>
        <taxon>Bacteria</taxon>
        <taxon>Pseudomonadati</taxon>
        <taxon>Pseudomonadota</taxon>
        <taxon>Alphaproteobacteria</taxon>
        <taxon>Hyphomicrobiales</taxon>
        <taxon>Bartonellaceae</taxon>
        <taxon>Bartonella</taxon>
    </lineage>
</organism>
<dbReference type="InterPro" id="IPR042099">
    <property type="entry name" value="ANL_N_sf"/>
</dbReference>
<dbReference type="KEGG" id="bapa:BBC0178_000560"/>
<evidence type="ECO:0000256" key="1">
    <source>
        <dbReference type="ARBA" id="ARBA00006432"/>
    </source>
</evidence>
<keyword evidence="6" id="KW-0436">Ligase</keyword>
<feature type="domain" description="Acetyl-coenzyme A synthetase N-terminal" evidence="5">
    <location>
        <begin position="4"/>
        <end position="58"/>
    </location>
</feature>
<dbReference type="InterPro" id="IPR032387">
    <property type="entry name" value="ACAS_N"/>
</dbReference>
<dbReference type="FunFam" id="3.30.300.30:FF:000017">
    <property type="entry name" value="Acyl-CoA synthetase short-chain family member 3"/>
    <property type="match status" value="1"/>
</dbReference>
<feature type="domain" description="AMP-dependent synthetase/ligase" evidence="3">
    <location>
        <begin position="69"/>
        <end position="453"/>
    </location>
</feature>
<dbReference type="GO" id="GO:0050218">
    <property type="term" value="F:propionate-CoA ligase activity"/>
    <property type="evidence" value="ECO:0007669"/>
    <property type="project" value="UniProtKB-EC"/>
</dbReference>
<dbReference type="Pfam" id="PF00501">
    <property type="entry name" value="AMP-binding"/>
    <property type="match status" value="1"/>
</dbReference>
<keyword evidence="2" id="KW-1133">Transmembrane helix</keyword>
<accession>A0A1U9M8C3</accession>
<evidence type="ECO:0000313" key="7">
    <source>
        <dbReference type="Proteomes" id="UP000189660"/>
    </source>
</evidence>
<proteinExistence type="inferred from homology"/>
<keyword evidence="7" id="KW-1185">Reference proteome</keyword>
<evidence type="ECO:0000259" key="4">
    <source>
        <dbReference type="Pfam" id="PF13193"/>
    </source>
</evidence>
<reference evidence="6 7" key="1">
    <citation type="submission" date="2016-11" db="EMBL/GenBank/DDBJ databases">
        <title>Comparative genomics of Bartonella apis.</title>
        <authorList>
            <person name="Engel P."/>
        </authorList>
    </citation>
    <scope>NUCLEOTIDE SEQUENCE [LARGE SCALE GENOMIC DNA]</scope>
    <source>
        <strain evidence="6 7">BBC0178</strain>
    </source>
</reference>
<comment type="similarity">
    <text evidence="1">Belongs to the ATP-dependent AMP-binding enzyme family.</text>
</comment>
<dbReference type="Pfam" id="PF13193">
    <property type="entry name" value="AMP-binding_C"/>
    <property type="match status" value="1"/>
</dbReference>